<keyword evidence="1" id="KW-0732">Signal</keyword>
<dbReference type="EMBL" id="CP089984">
    <property type="protein sequence ID" value="WXB20001.1"/>
    <property type="molecule type" value="Genomic_DNA"/>
</dbReference>
<name>A0ABZ2MBX9_9BACT</name>
<evidence type="ECO:0000313" key="2">
    <source>
        <dbReference type="EMBL" id="WXB20001.1"/>
    </source>
</evidence>
<reference evidence="2 3" key="1">
    <citation type="submission" date="2021-12" db="EMBL/GenBank/DDBJ databases">
        <title>Discovery of the Pendulisporaceae a myxobacterial family with distinct sporulation behavior and unique specialized metabolism.</title>
        <authorList>
            <person name="Garcia R."/>
            <person name="Popoff A."/>
            <person name="Bader C.D."/>
            <person name="Loehr J."/>
            <person name="Walesch S."/>
            <person name="Walt C."/>
            <person name="Boldt J."/>
            <person name="Bunk B."/>
            <person name="Haeckl F.J.F.P.J."/>
            <person name="Gunesch A.P."/>
            <person name="Birkelbach J."/>
            <person name="Nuebel U."/>
            <person name="Pietschmann T."/>
            <person name="Bach T."/>
            <person name="Mueller R."/>
        </authorList>
    </citation>
    <scope>NUCLEOTIDE SEQUENCE [LARGE SCALE GENOMIC DNA]</scope>
    <source>
        <strain evidence="2 3">MSr11954</strain>
    </source>
</reference>
<gene>
    <name evidence="2" type="ORF">LZC94_22600</name>
</gene>
<dbReference type="Proteomes" id="UP001370348">
    <property type="component" value="Chromosome"/>
</dbReference>
<feature type="signal peptide" evidence="1">
    <location>
        <begin position="1"/>
        <end position="31"/>
    </location>
</feature>
<keyword evidence="3" id="KW-1185">Reference proteome</keyword>
<accession>A0ABZ2MBX9</accession>
<evidence type="ECO:0000256" key="1">
    <source>
        <dbReference type="SAM" id="SignalP"/>
    </source>
</evidence>
<proteinExistence type="predicted"/>
<protein>
    <recommendedName>
        <fullName evidence="4">Peptidase inhibitor family I36</fullName>
    </recommendedName>
</protein>
<feature type="chain" id="PRO_5045860407" description="Peptidase inhibitor family I36" evidence="1">
    <location>
        <begin position="32"/>
        <end position="146"/>
    </location>
</feature>
<evidence type="ECO:0000313" key="3">
    <source>
        <dbReference type="Proteomes" id="UP001370348"/>
    </source>
</evidence>
<evidence type="ECO:0008006" key="4">
    <source>
        <dbReference type="Google" id="ProtNLM"/>
    </source>
</evidence>
<organism evidence="2 3">
    <name type="scientific">Pendulispora albinea</name>
    <dbReference type="NCBI Taxonomy" id="2741071"/>
    <lineage>
        <taxon>Bacteria</taxon>
        <taxon>Pseudomonadati</taxon>
        <taxon>Myxococcota</taxon>
        <taxon>Myxococcia</taxon>
        <taxon>Myxococcales</taxon>
        <taxon>Sorangiineae</taxon>
        <taxon>Pendulisporaceae</taxon>
        <taxon>Pendulispora</taxon>
    </lineage>
</organism>
<dbReference type="RefSeq" id="WP_394829601.1">
    <property type="nucleotide sequence ID" value="NZ_CP089984.1"/>
</dbReference>
<sequence length="146" mass="15495">MRNIAKFMTTAASLALAVGAMATIHPTVAQASDSASDAPGAAQALDAAEAQAERGTYEGCPYGAVCIYPQNAGWNNGKPSHVYTKYGAYNLSNMFGVHRFFNNQYGGAVARSCTGYNGTGCEGDLTEYSFIDKDFTPINSITLEQR</sequence>